<organism evidence="2 3">
    <name type="scientific">Golovinomyces cichoracearum</name>
    <dbReference type="NCBI Taxonomy" id="62708"/>
    <lineage>
        <taxon>Eukaryota</taxon>
        <taxon>Fungi</taxon>
        <taxon>Dikarya</taxon>
        <taxon>Ascomycota</taxon>
        <taxon>Pezizomycotina</taxon>
        <taxon>Leotiomycetes</taxon>
        <taxon>Erysiphales</taxon>
        <taxon>Erysiphaceae</taxon>
        <taxon>Golovinomyces</taxon>
    </lineage>
</organism>
<dbReference type="Proteomes" id="UP000283383">
    <property type="component" value="Unassembled WGS sequence"/>
</dbReference>
<dbReference type="GO" id="GO:0005829">
    <property type="term" value="C:cytosol"/>
    <property type="evidence" value="ECO:0007669"/>
    <property type="project" value="TreeGrafter"/>
</dbReference>
<sequence length="202" mass="22866">MDEETFTFLPIQIDTSGNKTCVTTSSESQSLQRELELLNQLNQSLINLKSPVPPPPVSVNPKHSASITKLRESGNTAFRQGKHAEAIRFYSLGLEMCSKRPLWEPCSLFRDEAANLYANRSQVNMSLQNWPEGAIDAEASVEAKKFGNTKAWWRRGRCLLEMGRINEAIQWVETALAIEENDAELSSLLREIRRREKGTKKT</sequence>
<evidence type="ECO:0000313" key="3">
    <source>
        <dbReference type="Proteomes" id="UP000283383"/>
    </source>
</evidence>
<keyword evidence="1" id="KW-0802">TPR repeat</keyword>
<dbReference type="InterPro" id="IPR011990">
    <property type="entry name" value="TPR-like_helical_dom_sf"/>
</dbReference>
<reference evidence="2 3" key="1">
    <citation type="journal article" date="2018" name="BMC Genomics">
        <title>Comparative genome analyses reveal sequence features reflecting distinct modes of host-adaptation between dicot and monocot powdery mildew.</title>
        <authorList>
            <person name="Wu Y."/>
            <person name="Ma X."/>
            <person name="Pan Z."/>
            <person name="Kale S.D."/>
            <person name="Song Y."/>
            <person name="King H."/>
            <person name="Zhang Q."/>
            <person name="Presley C."/>
            <person name="Deng X."/>
            <person name="Wei C.I."/>
            <person name="Xiao S."/>
        </authorList>
    </citation>
    <scope>NUCLEOTIDE SEQUENCE [LARGE SCALE GENOMIC DNA]</scope>
    <source>
        <strain evidence="2">UMSG3</strain>
    </source>
</reference>
<evidence type="ECO:0000313" key="2">
    <source>
        <dbReference type="EMBL" id="RKF53899.1"/>
    </source>
</evidence>
<dbReference type="PROSITE" id="PS50005">
    <property type="entry name" value="TPR"/>
    <property type="match status" value="1"/>
</dbReference>
<keyword evidence="3" id="KW-1185">Reference proteome</keyword>
<dbReference type="SMART" id="SM00028">
    <property type="entry name" value="TPR"/>
    <property type="match status" value="2"/>
</dbReference>
<dbReference type="AlphaFoldDB" id="A0A420H8Y9"/>
<feature type="repeat" description="TPR" evidence="1">
    <location>
        <begin position="149"/>
        <end position="182"/>
    </location>
</feature>
<dbReference type="InterPro" id="IPR019734">
    <property type="entry name" value="TPR_rpt"/>
</dbReference>
<dbReference type="STRING" id="62708.A0A420H8Y9"/>
<evidence type="ECO:0000256" key="1">
    <source>
        <dbReference type="PROSITE-ProRule" id="PRU00339"/>
    </source>
</evidence>
<dbReference type="SUPFAM" id="SSF48452">
    <property type="entry name" value="TPR-like"/>
    <property type="match status" value="1"/>
</dbReference>
<dbReference type="GO" id="GO:0005634">
    <property type="term" value="C:nucleus"/>
    <property type="evidence" value="ECO:0007669"/>
    <property type="project" value="TreeGrafter"/>
</dbReference>
<name>A0A420H8Y9_9PEZI</name>
<proteinExistence type="predicted"/>
<dbReference type="GO" id="GO:0006457">
    <property type="term" value="P:protein folding"/>
    <property type="evidence" value="ECO:0007669"/>
    <property type="project" value="TreeGrafter"/>
</dbReference>
<dbReference type="PANTHER" id="PTHR46035">
    <property type="entry name" value="TETRATRICOPEPTIDE REPEAT PROTEIN 4"/>
    <property type="match status" value="1"/>
</dbReference>
<gene>
    <name evidence="2" type="ORF">GcM3_214014</name>
</gene>
<dbReference type="EMBL" id="MCBQ01021465">
    <property type="protein sequence ID" value="RKF53899.1"/>
    <property type="molecule type" value="Genomic_DNA"/>
</dbReference>
<protein>
    <submittedName>
        <fullName evidence="2">Translocation protein sec72</fullName>
    </submittedName>
</protein>
<dbReference type="GO" id="GO:0051879">
    <property type="term" value="F:Hsp90 protein binding"/>
    <property type="evidence" value="ECO:0007669"/>
    <property type="project" value="TreeGrafter"/>
</dbReference>
<accession>A0A420H8Y9</accession>
<dbReference type="Gene3D" id="1.25.40.10">
    <property type="entry name" value="Tetratricopeptide repeat domain"/>
    <property type="match status" value="1"/>
</dbReference>
<dbReference type="GO" id="GO:0030544">
    <property type="term" value="F:Hsp70 protein binding"/>
    <property type="evidence" value="ECO:0007669"/>
    <property type="project" value="TreeGrafter"/>
</dbReference>
<dbReference type="PANTHER" id="PTHR46035:SF3">
    <property type="entry name" value="TRANSLOCATION PROTEIN SEC72"/>
    <property type="match status" value="1"/>
</dbReference>
<comment type="caution">
    <text evidence="2">The sequence shown here is derived from an EMBL/GenBank/DDBJ whole genome shotgun (WGS) entry which is preliminary data.</text>
</comment>
<dbReference type="Pfam" id="PF14559">
    <property type="entry name" value="TPR_19"/>
    <property type="match status" value="1"/>
</dbReference>